<evidence type="ECO:0000256" key="2">
    <source>
        <dbReference type="ARBA" id="ARBA00011881"/>
    </source>
</evidence>
<dbReference type="AlphaFoldDB" id="A0A8B2NM34"/>
<comment type="subcellular location">
    <subcellularLocation>
        <location evidence="1">Cell membrane</location>
        <topology evidence="1">Multi-pass membrane protein</topology>
    </subcellularLocation>
</comment>
<organism evidence="23 24">
    <name type="scientific">Acuticoccus sediminis</name>
    <dbReference type="NCBI Taxonomy" id="2184697"/>
    <lineage>
        <taxon>Bacteria</taxon>
        <taxon>Pseudomonadati</taxon>
        <taxon>Pseudomonadota</taxon>
        <taxon>Alphaproteobacteria</taxon>
        <taxon>Hyphomicrobiales</taxon>
        <taxon>Amorphaceae</taxon>
        <taxon>Acuticoccus</taxon>
    </lineage>
</organism>
<dbReference type="RefSeq" id="WP_111346831.1">
    <property type="nucleotide sequence ID" value="NZ_QHHQ01000003.1"/>
</dbReference>
<evidence type="ECO:0000256" key="5">
    <source>
        <dbReference type="ARBA" id="ARBA00022538"/>
    </source>
</evidence>
<dbReference type="InterPro" id="IPR028325">
    <property type="entry name" value="VG_K_chnl"/>
</dbReference>
<protein>
    <submittedName>
        <fullName evidence="23">Ion transporter</fullName>
    </submittedName>
</protein>
<keyword evidence="8" id="KW-0547">Nucleotide-binding</keyword>
<evidence type="ECO:0000256" key="19">
    <source>
        <dbReference type="ARBA" id="ARBA00060926"/>
    </source>
</evidence>
<keyword evidence="6" id="KW-0116">cAMP-binding</keyword>
<feature type="transmembrane region" description="Helical" evidence="21">
    <location>
        <begin position="94"/>
        <end position="115"/>
    </location>
</feature>
<dbReference type="Gene3D" id="1.10.287.70">
    <property type="match status" value="1"/>
</dbReference>
<dbReference type="InterPro" id="IPR027359">
    <property type="entry name" value="Volt_channel_dom_sf"/>
</dbReference>
<evidence type="ECO:0000256" key="3">
    <source>
        <dbReference type="ARBA" id="ARBA00022448"/>
    </source>
</evidence>
<dbReference type="PRINTS" id="PR00169">
    <property type="entry name" value="KCHANNEL"/>
</dbReference>
<keyword evidence="12 21" id="KW-1133">Transmembrane helix</keyword>
<keyword evidence="9" id="KW-0631">Potassium channel</keyword>
<keyword evidence="11" id="KW-0630">Potassium</keyword>
<evidence type="ECO:0000256" key="10">
    <source>
        <dbReference type="ARBA" id="ARBA00022882"/>
    </source>
</evidence>
<feature type="transmembrane region" description="Helical" evidence="21">
    <location>
        <begin position="245"/>
        <end position="269"/>
    </location>
</feature>
<evidence type="ECO:0000313" key="23">
    <source>
        <dbReference type="EMBL" id="RAI00677.1"/>
    </source>
</evidence>
<evidence type="ECO:0000256" key="16">
    <source>
        <dbReference type="ARBA" id="ARBA00023286"/>
    </source>
</evidence>
<evidence type="ECO:0000256" key="12">
    <source>
        <dbReference type="ARBA" id="ARBA00022989"/>
    </source>
</evidence>
<dbReference type="FunFam" id="1.10.287.70:FF:000181">
    <property type="entry name" value="Cyclic nucleotide-gated potassium channel mll3241"/>
    <property type="match status" value="1"/>
</dbReference>
<evidence type="ECO:0000256" key="7">
    <source>
        <dbReference type="ARBA" id="ARBA00022692"/>
    </source>
</evidence>
<accession>A0A8B2NM34</accession>
<evidence type="ECO:0000256" key="14">
    <source>
        <dbReference type="ARBA" id="ARBA00023136"/>
    </source>
</evidence>
<keyword evidence="10" id="KW-0851">Voltage-gated channel</keyword>
<dbReference type="GO" id="GO:0001508">
    <property type="term" value="P:action potential"/>
    <property type="evidence" value="ECO:0007669"/>
    <property type="project" value="TreeGrafter"/>
</dbReference>
<keyword evidence="13" id="KW-0406">Ion transport</keyword>
<evidence type="ECO:0000256" key="8">
    <source>
        <dbReference type="ARBA" id="ARBA00022741"/>
    </source>
</evidence>
<keyword evidence="16" id="KW-1071">Ligand-gated ion channel</keyword>
<dbReference type="GO" id="GO:0008076">
    <property type="term" value="C:voltage-gated potassium channel complex"/>
    <property type="evidence" value="ECO:0007669"/>
    <property type="project" value="InterPro"/>
</dbReference>
<evidence type="ECO:0000256" key="9">
    <source>
        <dbReference type="ARBA" id="ARBA00022826"/>
    </source>
</evidence>
<dbReference type="OrthoDB" id="9799090at2"/>
<feature type="compositionally biased region" description="Gly residues" evidence="20">
    <location>
        <begin position="282"/>
        <end position="295"/>
    </location>
</feature>
<feature type="transmembrane region" description="Helical" evidence="21">
    <location>
        <begin position="121"/>
        <end position="144"/>
    </location>
</feature>
<evidence type="ECO:0000256" key="13">
    <source>
        <dbReference type="ARBA" id="ARBA00023065"/>
    </source>
</evidence>
<dbReference type="Gene3D" id="1.20.120.350">
    <property type="entry name" value="Voltage-gated potassium channels. Chain C"/>
    <property type="match status" value="1"/>
</dbReference>
<dbReference type="EMBL" id="QHHQ01000003">
    <property type="protein sequence ID" value="RAI00677.1"/>
    <property type="molecule type" value="Genomic_DNA"/>
</dbReference>
<dbReference type="PANTHER" id="PTHR11537:SF254">
    <property type="entry name" value="POTASSIUM VOLTAGE-GATED CHANNEL PROTEIN SHAB"/>
    <property type="match status" value="1"/>
</dbReference>
<feature type="region of interest" description="Disordered" evidence="20">
    <location>
        <begin position="1"/>
        <end position="41"/>
    </location>
</feature>
<keyword evidence="14 21" id="KW-0472">Membrane</keyword>
<reference evidence="23 24" key="1">
    <citation type="submission" date="2018-05" db="EMBL/GenBank/DDBJ databases">
        <title>Acuticoccus sediminis sp. nov., isolated from deep-sea sediment of Indian Ocean.</title>
        <authorList>
            <person name="Liu X."/>
            <person name="Lai Q."/>
            <person name="Du Y."/>
            <person name="Sun F."/>
            <person name="Zhang X."/>
            <person name="Wang S."/>
            <person name="Shao Z."/>
        </authorList>
    </citation>
    <scope>NUCLEOTIDE SEQUENCE [LARGE SCALE GENOMIC DNA]</scope>
    <source>
        <strain evidence="23 24">PTG4-2</strain>
    </source>
</reference>
<evidence type="ECO:0000256" key="17">
    <source>
        <dbReference type="ARBA" id="ARBA00023303"/>
    </source>
</evidence>
<sequence>MTWGPPHSVAPSRSGGSGVGTQRQEENLEEVTDPAVESDRRSRTRRRIQAILDGYDPVFGRAVAFAIQALIIISVVSIAVETMKGIPAWLHRALIIEEWIVIALFSVEYVLRVYAAPRRLGYVFSFYGIVDFMSVAPTLLLMGYDVRSLRALRAFRILRLFKLMRYVRAFDRLGRAVARVSAELIVFAGIAIVVLYLCASAIYYLERDAQPEAFSSIPQAMWWAIVTLTTVGYGDVYPVTVGGRIFTGIVLILALGVIAVPTGLVATALSEEVHSKHPHGAGPQGALGASDGGEGGSEHGHPAGKPPRSGDAAPAGSEATERRGG</sequence>
<feature type="region of interest" description="Disordered" evidence="20">
    <location>
        <begin position="275"/>
        <end position="325"/>
    </location>
</feature>
<keyword evidence="24" id="KW-1185">Reference proteome</keyword>
<comment type="function">
    <text evidence="18">Cyclic nucleotide-regulated potassium channel activated by cAMP.</text>
</comment>
<feature type="transmembrane region" description="Helical" evidence="21">
    <location>
        <begin position="62"/>
        <end position="82"/>
    </location>
</feature>
<evidence type="ECO:0000256" key="21">
    <source>
        <dbReference type="SAM" id="Phobius"/>
    </source>
</evidence>
<evidence type="ECO:0000256" key="6">
    <source>
        <dbReference type="ARBA" id="ARBA00022566"/>
    </source>
</evidence>
<feature type="domain" description="Ion transport" evidence="22">
    <location>
        <begin position="62"/>
        <end position="272"/>
    </location>
</feature>
<comment type="similarity">
    <text evidence="19">Belongs to the potassium channel family.</text>
</comment>
<gene>
    <name evidence="23" type="ORF">DLJ53_15610</name>
</gene>
<keyword evidence="3" id="KW-0813">Transport</keyword>
<evidence type="ECO:0000259" key="22">
    <source>
        <dbReference type="Pfam" id="PF00520"/>
    </source>
</evidence>
<comment type="caution">
    <text evidence="23">The sequence shown here is derived from an EMBL/GenBank/DDBJ whole genome shotgun (WGS) entry which is preliminary data.</text>
</comment>
<feature type="transmembrane region" description="Helical" evidence="21">
    <location>
        <begin position="184"/>
        <end position="205"/>
    </location>
</feature>
<evidence type="ECO:0000256" key="4">
    <source>
        <dbReference type="ARBA" id="ARBA00022475"/>
    </source>
</evidence>
<keyword evidence="15" id="KW-0114">cAMP</keyword>
<name>A0A8B2NM34_9HYPH</name>
<keyword evidence="7 21" id="KW-0812">Transmembrane</keyword>
<evidence type="ECO:0000256" key="15">
    <source>
        <dbReference type="ARBA" id="ARBA00023149"/>
    </source>
</evidence>
<dbReference type="Pfam" id="PF00520">
    <property type="entry name" value="Ion_trans"/>
    <property type="match status" value="1"/>
</dbReference>
<keyword evidence="4" id="KW-1003">Cell membrane</keyword>
<keyword evidence="17" id="KW-0407">Ion channel</keyword>
<dbReference type="GO" id="GO:0005249">
    <property type="term" value="F:voltage-gated potassium channel activity"/>
    <property type="evidence" value="ECO:0007669"/>
    <property type="project" value="InterPro"/>
</dbReference>
<dbReference type="Proteomes" id="UP000249590">
    <property type="component" value="Unassembled WGS sequence"/>
</dbReference>
<proteinExistence type="inferred from homology"/>
<comment type="subunit">
    <text evidence="2">Homotetramer.</text>
</comment>
<evidence type="ECO:0000256" key="18">
    <source>
        <dbReference type="ARBA" id="ARBA00058429"/>
    </source>
</evidence>
<evidence type="ECO:0000313" key="24">
    <source>
        <dbReference type="Proteomes" id="UP000249590"/>
    </source>
</evidence>
<evidence type="ECO:0000256" key="20">
    <source>
        <dbReference type="SAM" id="MobiDB-lite"/>
    </source>
</evidence>
<dbReference type="InterPro" id="IPR005821">
    <property type="entry name" value="Ion_trans_dom"/>
</dbReference>
<dbReference type="SUPFAM" id="SSF81324">
    <property type="entry name" value="Voltage-gated potassium channels"/>
    <property type="match status" value="1"/>
</dbReference>
<dbReference type="PANTHER" id="PTHR11537">
    <property type="entry name" value="VOLTAGE-GATED POTASSIUM CHANNEL"/>
    <property type="match status" value="1"/>
</dbReference>
<dbReference type="GO" id="GO:0030552">
    <property type="term" value="F:cAMP binding"/>
    <property type="evidence" value="ECO:0007669"/>
    <property type="project" value="UniProtKB-KW"/>
</dbReference>
<evidence type="ECO:0000256" key="11">
    <source>
        <dbReference type="ARBA" id="ARBA00022958"/>
    </source>
</evidence>
<evidence type="ECO:0000256" key="1">
    <source>
        <dbReference type="ARBA" id="ARBA00004651"/>
    </source>
</evidence>
<keyword evidence="5" id="KW-0633">Potassium transport</keyword>